<comment type="caution">
    <text evidence="1">The sequence shown here is derived from an EMBL/GenBank/DDBJ whole genome shotgun (WGS) entry which is preliminary data.</text>
</comment>
<evidence type="ECO:0000313" key="2">
    <source>
        <dbReference type="Proteomes" id="UP001363035"/>
    </source>
</evidence>
<protein>
    <submittedName>
        <fullName evidence="1">GAF domain-containing protein</fullName>
    </submittedName>
</protein>
<name>A0ABU8I3G8_9SPHI</name>
<proteinExistence type="predicted"/>
<evidence type="ECO:0000313" key="1">
    <source>
        <dbReference type="EMBL" id="MEI5984254.1"/>
    </source>
</evidence>
<dbReference type="EMBL" id="JAYLLN010000007">
    <property type="protein sequence ID" value="MEI5984254.1"/>
    <property type="molecule type" value="Genomic_DNA"/>
</dbReference>
<accession>A0ABU8I3G8</accession>
<gene>
    <name evidence="1" type="ORF">VJ786_04990</name>
</gene>
<dbReference type="Proteomes" id="UP001363035">
    <property type="component" value="Unassembled WGS sequence"/>
</dbReference>
<organism evidence="1 2">
    <name type="scientific">Sphingobacterium tenebrionis</name>
    <dbReference type="NCBI Taxonomy" id="3111775"/>
    <lineage>
        <taxon>Bacteria</taxon>
        <taxon>Pseudomonadati</taxon>
        <taxon>Bacteroidota</taxon>
        <taxon>Sphingobacteriia</taxon>
        <taxon>Sphingobacteriales</taxon>
        <taxon>Sphingobacteriaceae</taxon>
        <taxon>Sphingobacterium</taxon>
    </lineage>
</organism>
<dbReference type="RefSeq" id="WP_099367917.1">
    <property type="nucleotide sequence ID" value="NZ_JAYLLN010000007.1"/>
</dbReference>
<sequence>MLLQNAHIDNNFLQNGDLEEKMSLGPFLQYLENNKSAHASGMLLPKFAKELIQSKMAVLGDLNDKNLKEYQEVFEVIYHLAKGVPTETHMNWALGYPIPDRVFFGTEAFYELIADDFTRISPPVSHHFLELEFINKQLLLLILERFYDVPPLKNKDRYVKRDLAFNRYFELDLDFTFVKIKPIGKLPELDLHSLKGKDNIEFKDIEPIIQRFDLRNFLFEGFTILTFSDCQESYTSEQLQDLVNNISIYTGKNGLDKLNTILGDIMAFKGVKSSFYPILKLNDIPILSPDLAQNSILFHQDVFYSEEAQTGELLAYLDKPTVLAFGIADNLDSESSKLLERIKNTGLHSYVCFPLLQQGRLVAIMELYSYNGVQLNRKMLVQIRNYYGLLTQLANNILSAFKSELNDVILHQYTALQPAVEWKFNQVAAAYMGDVMDQIENPTLEKIVFPNVYPFYAAVDVKDSSLLRTKSYHNDIQLRVNYVKSLIARLQETHPSLLKKSFLDRFAEVEQWTNEYDLDNYLLDILAFFQEDIPAFLDSLSDVEKDFEQPLYACRQKLKYSYEDVHSSNGAFERSLQKINQLLKMEMDNFNQSVQAIIPSYFETFRTDGIEYDLYVGQSIAPRNDFKSSMLKKIRKEQIANIARIGQFTDRMKQELPIPLETTQLIFIHPNPIDISFRDDERRFDVEGSYNIRYQIIKKRIDKVKILDSEERLVKPGYIAIVFNRNQVVRDLKSCLKEVAEMGLIESDIEEIRLEKLQGISDLKALRVKIKLD</sequence>
<reference evidence="1 2" key="1">
    <citation type="submission" date="2024-01" db="EMBL/GenBank/DDBJ databases">
        <title>Sphingobacterium tenebrionis sp. nov., a novel endophyte isolated from tenebrio molitor intestines.</title>
        <authorList>
            <person name="Zhang C."/>
        </authorList>
    </citation>
    <scope>NUCLEOTIDE SEQUENCE [LARGE SCALE GENOMIC DNA]</scope>
    <source>
        <strain evidence="1 2">PU5-4</strain>
    </source>
</reference>
<keyword evidence="2" id="KW-1185">Reference proteome</keyword>